<keyword evidence="3" id="KW-1185">Reference proteome</keyword>
<feature type="binding site" evidence="1">
    <location>
        <position position="352"/>
    </location>
    <ligand>
        <name>Mn(2+)</name>
        <dbReference type="ChEBI" id="CHEBI:29035"/>
        <label>2</label>
    </ligand>
</feature>
<accession>A0A7X2TNX4</accession>
<dbReference type="PIRSF" id="PIRSF005962">
    <property type="entry name" value="Pept_M20D_amidohydro"/>
    <property type="match status" value="1"/>
</dbReference>
<dbReference type="InterPro" id="IPR002933">
    <property type="entry name" value="Peptidase_M20"/>
</dbReference>
<dbReference type="Gene3D" id="3.40.630.10">
    <property type="entry name" value="Zn peptidases"/>
    <property type="match status" value="1"/>
</dbReference>
<sequence length="381" mass="42116">MNRKHNMDDLWKTITALRHELHKYPELSGQEFQTKERLKSFICTNTHLKITDKGTWFYALYEPKISNGASPIAFRADMDALPMPETISLPYGSTKPNIAHKCGHDGHSAVLAAVAALLEQDSAVRRPVYLIFQSAEETGRGGKPCADFVKETDISEVYAFHNLSGYPENAVMVCDRLTQCASKGLLVQFTGESAHAGTPENGRNPASALGSMALYAETVNKKSSSCLCTVVSIQEGSRDFGISPGQGDIAFTLRAESDDALNNMDLALRAQAEKLADKYGLTVAFEEFDPFPATVNHPRCAEKVRKAALESGFSCVNMDQPWRPSEDFGWYTKIRPGAMFYVGNGINWPMPHQPAYDFNDHILHTAVAVFLKLAENEARKE</sequence>
<keyword evidence="1" id="KW-0464">Manganese</keyword>
<reference evidence="2 3" key="1">
    <citation type="submission" date="2019-08" db="EMBL/GenBank/DDBJ databases">
        <title>In-depth cultivation of the pig gut microbiome towards novel bacterial diversity and tailored functional studies.</title>
        <authorList>
            <person name="Wylensek D."/>
            <person name="Hitch T.C.A."/>
            <person name="Clavel T."/>
        </authorList>
    </citation>
    <scope>NUCLEOTIDE SEQUENCE [LARGE SCALE GENOMIC DNA]</scope>
    <source>
        <strain evidence="2 3">Oil+RF-744-WCA-WT-13</strain>
    </source>
</reference>
<dbReference type="GO" id="GO:0016787">
    <property type="term" value="F:hydrolase activity"/>
    <property type="evidence" value="ECO:0007669"/>
    <property type="project" value="UniProtKB-KW"/>
</dbReference>
<dbReference type="InterPro" id="IPR036264">
    <property type="entry name" value="Bact_exopeptidase_dim_dom"/>
</dbReference>
<dbReference type="PANTHER" id="PTHR11014:SF169">
    <property type="entry name" value="CLAN MH, FAMILY M20, PEPTIDASE T-LIKE METALLOPEPTIDASE"/>
    <property type="match status" value="1"/>
</dbReference>
<feature type="binding site" evidence="1">
    <location>
        <position position="102"/>
    </location>
    <ligand>
        <name>Mn(2+)</name>
        <dbReference type="ChEBI" id="CHEBI:29035"/>
        <label>2</label>
    </ligand>
</feature>
<dbReference type="GO" id="GO:0046872">
    <property type="term" value="F:metal ion binding"/>
    <property type="evidence" value="ECO:0007669"/>
    <property type="project" value="UniProtKB-KW"/>
</dbReference>
<proteinExistence type="predicted"/>
<dbReference type="InterPro" id="IPR017439">
    <property type="entry name" value="Amidohydrolase"/>
</dbReference>
<protein>
    <submittedName>
        <fullName evidence="2">Amidohydrolase</fullName>
    </submittedName>
</protein>
<gene>
    <name evidence="2" type="ORF">FYJ60_10355</name>
</gene>
<dbReference type="Proteomes" id="UP000466864">
    <property type="component" value="Unassembled WGS sequence"/>
</dbReference>
<feature type="binding site" evidence="1">
    <location>
        <position position="104"/>
    </location>
    <ligand>
        <name>Mn(2+)</name>
        <dbReference type="ChEBI" id="CHEBI:29035"/>
        <label>2</label>
    </ligand>
</feature>
<comment type="cofactor">
    <cofactor evidence="1">
        <name>Mn(2+)</name>
        <dbReference type="ChEBI" id="CHEBI:29035"/>
    </cofactor>
    <text evidence="1">The Mn(2+) ion enhances activity.</text>
</comment>
<dbReference type="AlphaFoldDB" id="A0A7X2TNX4"/>
<dbReference type="SUPFAM" id="SSF55031">
    <property type="entry name" value="Bacterial exopeptidase dimerisation domain"/>
    <property type="match status" value="1"/>
</dbReference>
<evidence type="ECO:0000256" key="1">
    <source>
        <dbReference type="PIRSR" id="PIRSR005962-1"/>
    </source>
</evidence>
<dbReference type="Pfam" id="PF01546">
    <property type="entry name" value="Peptidase_M20"/>
    <property type="match status" value="1"/>
</dbReference>
<keyword evidence="1" id="KW-0479">Metal-binding</keyword>
<evidence type="ECO:0000313" key="3">
    <source>
        <dbReference type="Proteomes" id="UP000466864"/>
    </source>
</evidence>
<dbReference type="PANTHER" id="PTHR11014">
    <property type="entry name" value="PEPTIDASE M20 FAMILY MEMBER"/>
    <property type="match status" value="1"/>
</dbReference>
<comment type="caution">
    <text evidence="2">The sequence shown here is derived from an EMBL/GenBank/DDBJ whole genome shotgun (WGS) entry which is preliminary data.</text>
</comment>
<dbReference type="SUPFAM" id="SSF53187">
    <property type="entry name" value="Zn-dependent exopeptidases"/>
    <property type="match status" value="1"/>
</dbReference>
<keyword evidence="2" id="KW-0378">Hydrolase</keyword>
<feature type="binding site" evidence="1">
    <location>
        <position position="161"/>
    </location>
    <ligand>
        <name>Mn(2+)</name>
        <dbReference type="ChEBI" id="CHEBI:29035"/>
        <label>2</label>
    </ligand>
</feature>
<organism evidence="2 3">
    <name type="scientific">Bilifractor porci</name>
    <dbReference type="NCBI Taxonomy" id="2606636"/>
    <lineage>
        <taxon>Bacteria</taxon>
        <taxon>Bacillati</taxon>
        <taxon>Bacillota</taxon>
        <taxon>Clostridia</taxon>
        <taxon>Lachnospirales</taxon>
        <taxon>Lachnospiraceae</taxon>
        <taxon>Bilifractor</taxon>
    </lineage>
</organism>
<evidence type="ECO:0000313" key="2">
    <source>
        <dbReference type="EMBL" id="MST82717.1"/>
    </source>
</evidence>
<dbReference type="Gene3D" id="3.30.70.360">
    <property type="match status" value="1"/>
</dbReference>
<dbReference type="NCBIfam" id="TIGR01891">
    <property type="entry name" value="amidohydrolases"/>
    <property type="match status" value="1"/>
</dbReference>
<dbReference type="EMBL" id="VUMV01000008">
    <property type="protein sequence ID" value="MST82717.1"/>
    <property type="molecule type" value="Genomic_DNA"/>
</dbReference>
<name>A0A7X2TNX4_9FIRM</name>
<feature type="binding site" evidence="1">
    <location>
        <position position="137"/>
    </location>
    <ligand>
        <name>Mn(2+)</name>
        <dbReference type="ChEBI" id="CHEBI:29035"/>
        <label>2</label>
    </ligand>
</feature>